<dbReference type="KEGG" id="ddt:AAY81_08405"/>
<dbReference type="RefSeq" id="WP_066663881.1">
    <property type="nucleotide sequence ID" value="NZ_CP011402.1"/>
</dbReference>
<keyword evidence="3" id="KW-0408">Iron</keyword>
<feature type="domain" description="4Fe-4S ferredoxin-type" evidence="5">
    <location>
        <begin position="24"/>
        <end position="53"/>
    </location>
</feature>
<dbReference type="PROSITE" id="PS51379">
    <property type="entry name" value="4FE4S_FER_2"/>
    <property type="match status" value="4"/>
</dbReference>
<keyword evidence="1" id="KW-0004">4Fe-4S</keyword>
<dbReference type="STRING" id="79604.AAY81_08405"/>
<feature type="domain" description="4Fe-4S ferredoxin-type" evidence="5">
    <location>
        <begin position="298"/>
        <end position="327"/>
    </location>
</feature>
<feature type="domain" description="4Fe-4S ferredoxin-type" evidence="5">
    <location>
        <begin position="55"/>
        <end position="84"/>
    </location>
</feature>
<organism evidence="6 7">
    <name type="scientific">Denitrobacterium detoxificans</name>
    <dbReference type="NCBI Taxonomy" id="79604"/>
    <lineage>
        <taxon>Bacteria</taxon>
        <taxon>Bacillati</taxon>
        <taxon>Actinomycetota</taxon>
        <taxon>Coriobacteriia</taxon>
        <taxon>Eggerthellales</taxon>
        <taxon>Eggerthellaceae</taxon>
        <taxon>Denitrobacterium</taxon>
    </lineage>
</organism>
<dbReference type="EMBL" id="FOEC01000002">
    <property type="protein sequence ID" value="SEO53907.1"/>
    <property type="molecule type" value="Genomic_DNA"/>
</dbReference>
<dbReference type="InterPro" id="IPR017900">
    <property type="entry name" value="4Fe4S_Fe_S_CS"/>
</dbReference>
<dbReference type="GO" id="GO:0051539">
    <property type="term" value="F:4 iron, 4 sulfur cluster binding"/>
    <property type="evidence" value="ECO:0007669"/>
    <property type="project" value="UniProtKB-KW"/>
</dbReference>
<dbReference type="Gene3D" id="3.30.70.20">
    <property type="match status" value="2"/>
</dbReference>
<dbReference type="GO" id="GO:0046872">
    <property type="term" value="F:metal ion binding"/>
    <property type="evidence" value="ECO:0007669"/>
    <property type="project" value="UniProtKB-KW"/>
</dbReference>
<dbReference type="InterPro" id="IPR017896">
    <property type="entry name" value="4Fe4S_Fe-S-bd"/>
</dbReference>
<dbReference type="Proteomes" id="UP000182975">
    <property type="component" value="Unassembled WGS sequence"/>
</dbReference>
<dbReference type="PROSITE" id="PS00198">
    <property type="entry name" value="4FE4S_FER_1"/>
    <property type="match status" value="2"/>
</dbReference>
<reference evidence="7" key="1">
    <citation type="submission" date="2016-10" db="EMBL/GenBank/DDBJ databases">
        <authorList>
            <person name="Varghese N."/>
        </authorList>
    </citation>
    <scope>NUCLEOTIDE SEQUENCE [LARGE SCALE GENOMIC DNA]</scope>
    <source>
        <strain evidence="7">DSM 21843</strain>
    </source>
</reference>
<evidence type="ECO:0000256" key="3">
    <source>
        <dbReference type="ARBA" id="ARBA00023004"/>
    </source>
</evidence>
<name>A0A172RZL9_9ACTN</name>
<evidence type="ECO:0000313" key="7">
    <source>
        <dbReference type="Proteomes" id="UP000182975"/>
    </source>
</evidence>
<evidence type="ECO:0000256" key="4">
    <source>
        <dbReference type="ARBA" id="ARBA00023014"/>
    </source>
</evidence>
<keyword evidence="4" id="KW-0411">Iron-sulfur</keyword>
<dbReference type="OrthoDB" id="9803397at2"/>
<feature type="domain" description="4Fe-4S ferredoxin-type" evidence="5">
    <location>
        <begin position="335"/>
        <end position="364"/>
    </location>
</feature>
<evidence type="ECO:0000259" key="5">
    <source>
        <dbReference type="PROSITE" id="PS51379"/>
    </source>
</evidence>
<accession>A0A172RZL9</accession>
<sequence length="406" mass="44555">MPNIADTVELLQKLEGSAIRVHERKCVVVRNRNVRCRRCAEVCTTGAISIDPATNSLSVEPDACIGCGTCATACPTGALEPREPSDGEFLHKCAAAMAAVDEAARVAGEEEPRLVIIACERMLKQAEGLFEPAKVVSVPCVGHVDESAVCALASAGAHRVRVVHGECEECPHATGFLMAQAVEANANLLLETWNSDARMKLSAKLPRAARKGDAAFDAARRDFFRGMRGSAREAAVVTADFALESTLGVKPPEEPKFSRVMEDGTLPHSVPPRRERLLSSLNELGEPEDYLIESRMFGQVVIDGDKCTGCRMCAVFCPTGAIRMWNGDNDDDERFGIEHYPGYCVQCRTCEDVCLRDALTLSTEVFAQDVANGRTERTEMEYPEMENNFGMMNYRRSLKYHKNKNK</sequence>
<evidence type="ECO:0000256" key="2">
    <source>
        <dbReference type="ARBA" id="ARBA00022723"/>
    </source>
</evidence>
<evidence type="ECO:0000256" key="1">
    <source>
        <dbReference type="ARBA" id="ARBA00022485"/>
    </source>
</evidence>
<protein>
    <submittedName>
        <fullName evidence="6">4Fe-4S dicluster domain-containing protein</fullName>
    </submittedName>
</protein>
<proteinExistence type="predicted"/>
<dbReference type="PANTHER" id="PTHR43687">
    <property type="entry name" value="ADENYLYLSULFATE REDUCTASE, BETA SUBUNIT"/>
    <property type="match status" value="1"/>
</dbReference>
<keyword evidence="7" id="KW-1185">Reference proteome</keyword>
<gene>
    <name evidence="6" type="ORF">SAMN02910314_00497</name>
</gene>
<dbReference type="AlphaFoldDB" id="A0A172RZL9"/>
<dbReference type="Pfam" id="PF12838">
    <property type="entry name" value="Fer4_7"/>
    <property type="match status" value="2"/>
</dbReference>
<evidence type="ECO:0000313" key="6">
    <source>
        <dbReference type="EMBL" id="SEO53907.1"/>
    </source>
</evidence>
<keyword evidence="2" id="KW-0479">Metal-binding</keyword>
<dbReference type="SUPFAM" id="SSF54862">
    <property type="entry name" value="4Fe-4S ferredoxins"/>
    <property type="match status" value="2"/>
</dbReference>
<dbReference type="InterPro" id="IPR050572">
    <property type="entry name" value="Fe-S_Ferredoxin"/>
</dbReference>
<dbReference type="PANTHER" id="PTHR43687:SF1">
    <property type="entry name" value="FERREDOXIN III"/>
    <property type="match status" value="1"/>
</dbReference>